<keyword evidence="4" id="KW-0175">Coiled coil</keyword>
<keyword evidence="7" id="KW-1185">Reference proteome</keyword>
<dbReference type="PANTHER" id="PTHR22761">
    <property type="entry name" value="CHARGED MULTIVESICULAR BODY PROTEIN"/>
    <property type="match status" value="1"/>
</dbReference>
<dbReference type="InterPro" id="IPR005024">
    <property type="entry name" value="Snf7_fam"/>
</dbReference>
<dbReference type="Gene3D" id="1.10.287.1060">
    <property type="entry name" value="ESAT-6-like"/>
    <property type="match status" value="1"/>
</dbReference>
<keyword evidence="3" id="KW-0967">Endosome</keyword>
<dbReference type="GO" id="GO:0009898">
    <property type="term" value="C:cytoplasmic side of plasma membrane"/>
    <property type="evidence" value="ECO:0007669"/>
    <property type="project" value="TreeGrafter"/>
</dbReference>
<evidence type="ECO:0000313" key="7">
    <source>
        <dbReference type="Proteomes" id="UP000235965"/>
    </source>
</evidence>
<dbReference type="STRING" id="105785.A0A2J7QEJ9"/>
<dbReference type="EMBL" id="NEVH01015309">
    <property type="protein sequence ID" value="PNF27008.1"/>
    <property type="molecule type" value="Genomic_DNA"/>
</dbReference>
<evidence type="ECO:0000256" key="5">
    <source>
        <dbReference type="SAM" id="MobiDB-lite"/>
    </source>
</evidence>
<dbReference type="GO" id="GO:0032511">
    <property type="term" value="P:late endosome to vacuole transport via multivesicular body sorting pathway"/>
    <property type="evidence" value="ECO:0007669"/>
    <property type="project" value="TreeGrafter"/>
</dbReference>
<sequence>MSFLTKMFAGKKGEKPSSTGDAIQKLRETEEMLIKKQDFLEKKIEQEISIARKNGTKNKRAAIQALKRKKRYEKQLQQIDGTLSTIEMQREALEGANTNTAVLQTMKNAADALKAAHQHMYVILIVHSLLQG</sequence>
<evidence type="ECO:0000256" key="1">
    <source>
        <dbReference type="ARBA" id="ARBA00004603"/>
    </source>
</evidence>
<organism evidence="6 7">
    <name type="scientific">Cryptotermes secundus</name>
    <dbReference type="NCBI Taxonomy" id="105785"/>
    <lineage>
        <taxon>Eukaryota</taxon>
        <taxon>Metazoa</taxon>
        <taxon>Ecdysozoa</taxon>
        <taxon>Arthropoda</taxon>
        <taxon>Hexapoda</taxon>
        <taxon>Insecta</taxon>
        <taxon>Pterygota</taxon>
        <taxon>Neoptera</taxon>
        <taxon>Polyneoptera</taxon>
        <taxon>Dictyoptera</taxon>
        <taxon>Blattodea</taxon>
        <taxon>Blattoidea</taxon>
        <taxon>Termitoidae</taxon>
        <taxon>Kalotermitidae</taxon>
        <taxon>Cryptotermitinae</taxon>
        <taxon>Cryptotermes</taxon>
    </lineage>
</organism>
<dbReference type="AlphaFoldDB" id="A0A2J7QEJ9"/>
<evidence type="ECO:0000256" key="3">
    <source>
        <dbReference type="ARBA" id="ARBA00022753"/>
    </source>
</evidence>
<name>A0A2J7QEJ9_9NEOP</name>
<proteinExistence type="inferred from homology"/>
<dbReference type="InParanoid" id="A0A2J7QEJ9"/>
<dbReference type="GO" id="GO:0006900">
    <property type="term" value="P:vesicle budding from membrane"/>
    <property type="evidence" value="ECO:0007669"/>
    <property type="project" value="TreeGrafter"/>
</dbReference>
<comment type="caution">
    <text evidence="6">The sequence shown here is derived from an EMBL/GenBank/DDBJ whole genome shotgun (WGS) entry which is preliminary data.</text>
</comment>
<dbReference type="Pfam" id="PF03357">
    <property type="entry name" value="Snf7"/>
    <property type="match status" value="1"/>
</dbReference>
<accession>A0A2J7QEJ9</accession>
<dbReference type="Proteomes" id="UP000235965">
    <property type="component" value="Unassembled WGS sequence"/>
</dbReference>
<evidence type="ECO:0000313" key="6">
    <source>
        <dbReference type="EMBL" id="PNF27008.1"/>
    </source>
</evidence>
<feature type="region of interest" description="Disordered" evidence="5">
    <location>
        <begin position="1"/>
        <end position="20"/>
    </location>
</feature>
<evidence type="ECO:0000256" key="4">
    <source>
        <dbReference type="ARBA" id="ARBA00023054"/>
    </source>
</evidence>
<evidence type="ECO:0000256" key="2">
    <source>
        <dbReference type="ARBA" id="ARBA00006190"/>
    </source>
</evidence>
<dbReference type="FunCoup" id="A0A2J7QEJ9">
    <property type="interactions" value="979"/>
</dbReference>
<comment type="subcellular location">
    <subcellularLocation>
        <location evidence="1">Late endosome</location>
    </subcellularLocation>
</comment>
<protein>
    <submittedName>
        <fullName evidence="6">Charged multivesicular body protein 4b</fullName>
    </submittedName>
</protein>
<dbReference type="GO" id="GO:0000815">
    <property type="term" value="C:ESCRT III complex"/>
    <property type="evidence" value="ECO:0007669"/>
    <property type="project" value="TreeGrafter"/>
</dbReference>
<comment type="similarity">
    <text evidence="2">Belongs to the SNF7 family.</text>
</comment>
<dbReference type="PANTHER" id="PTHR22761:SF10">
    <property type="entry name" value="GH13992P"/>
    <property type="match status" value="1"/>
</dbReference>
<gene>
    <name evidence="6" type="primary">chmp4b</name>
    <name evidence="6" type="ORF">B7P43_G12422</name>
</gene>
<reference evidence="6 7" key="1">
    <citation type="submission" date="2017-12" db="EMBL/GenBank/DDBJ databases">
        <title>Hemimetabolous genomes reveal molecular basis of termite eusociality.</title>
        <authorList>
            <person name="Harrison M.C."/>
            <person name="Jongepier E."/>
            <person name="Robertson H.M."/>
            <person name="Arning N."/>
            <person name="Bitard-Feildel T."/>
            <person name="Chao H."/>
            <person name="Childers C.P."/>
            <person name="Dinh H."/>
            <person name="Doddapaneni H."/>
            <person name="Dugan S."/>
            <person name="Gowin J."/>
            <person name="Greiner C."/>
            <person name="Han Y."/>
            <person name="Hu H."/>
            <person name="Hughes D.S.T."/>
            <person name="Huylmans A.-K."/>
            <person name="Kemena C."/>
            <person name="Kremer L.P.M."/>
            <person name="Lee S.L."/>
            <person name="Lopez-Ezquerra A."/>
            <person name="Mallet L."/>
            <person name="Monroy-Kuhn J.M."/>
            <person name="Moser A."/>
            <person name="Murali S.C."/>
            <person name="Muzny D.M."/>
            <person name="Otani S."/>
            <person name="Piulachs M.-D."/>
            <person name="Poelchau M."/>
            <person name="Qu J."/>
            <person name="Schaub F."/>
            <person name="Wada-Katsumata A."/>
            <person name="Worley K.C."/>
            <person name="Xie Q."/>
            <person name="Ylla G."/>
            <person name="Poulsen M."/>
            <person name="Gibbs R.A."/>
            <person name="Schal C."/>
            <person name="Richards S."/>
            <person name="Belles X."/>
            <person name="Korb J."/>
            <person name="Bornberg-Bauer E."/>
        </authorList>
    </citation>
    <scope>NUCLEOTIDE SEQUENCE [LARGE SCALE GENOMIC DNA]</scope>
    <source>
        <tissue evidence="6">Whole body</tissue>
    </source>
</reference>
<dbReference type="GO" id="GO:0005771">
    <property type="term" value="C:multivesicular body"/>
    <property type="evidence" value="ECO:0007669"/>
    <property type="project" value="TreeGrafter"/>
</dbReference>
<dbReference type="OrthoDB" id="5592979at2759"/>
<dbReference type="FunFam" id="1.10.287.1060:FF:000001">
    <property type="entry name" value="Charged multivesicular body protein 4b"/>
    <property type="match status" value="1"/>
</dbReference>